<evidence type="ECO:0000313" key="3">
    <source>
        <dbReference type="EMBL" id="TCK62146.1"/>
    </source>
</evidence>
<dbReference type="SUPFAM" id="SSF51182">
    <property type="entry name" value="RmlC-like cupins"/>
    <property type="match status" value="1"/>
</dbReference>
<dbReference type="Gene3D" id="2.60.120.10">
    <property type="entry name" value="Jelly Rolls"/>
    <property type="match status" value="1"/>
</dbReference>
<reference evidence="3 4" key="1">
    <citation type="submission" date="2019-03" db="EMBL/GenBank/DDBJ databases">
        <title>Genomic Encyclopedia of Type Strains, Phase IV (KMG-IV): sequencing the most valuable type-strain genomes for metagenomic binning, comparative biology and taxonomic classification.</title>
        <authorList>
            <person name="Goeker M."/>
        </authorList>
    </citation>
    <scope>NUCLEOTIDE SEQUENCE [LARGE SCALE GENOMIC DNA]</scope>
    <source>
        <strain evidence="3 4">DSM 24984</strain>
    </source>
</reference>
<dbReference type="InterPro" id="IPR013096">
    <property type="entry name" value="Cupin_2"/>
</dbReference>
<accession>A0A4R1KC76</accession>
<sequence length="115" mass="12580">MIIRVSELQAQEMEKPRGGKGTAIRLAYEAACGFKGEVTNFAMMSLQPNSAIGMHQHQGDMEIYLMLDGNAKTIDNDVEAVLNAGDMLVTKDGEQHCLVNEGDTPITFLAMIIKH</sequence>
<dbReference type="InterPro" id="IPR011051">
    <property type="entry name" value="RmlC_Cupin_sf"/>
</dbReference>
<dbReference type="EMBL" id="SMGG01000003">
    <property type="protein sequence ID" value="TCK62146.1"/>
    <property type="molecule type" value="Genomic_DNA"/>
</dbReference>
<dbReference type="AlphaFoldDB" id="A0A4R1KC76"/>
<evidence type="ECO:0000256" key="1">
    <source>
        <dbReference type="ARBA" id="ARBA00022723"/>
    </source>
</evidence>
<organism evidence="3 4">
    <name type="scientific">Seleniivibrio woodruffii</name>
    <dbReference type="NCBI Taxonomy" id="1078050"/>
    <lineage>
        <taxon>Bacteria</taxon>
        <taxon>Pseudomonadati</taxon>
        <taxon>Deferribacterota</taxon>
        <taxon>Deferribacteres</taxon>
        <taxon>Deferribacterales</taxon>
        <taxon>Geovibrionaceae</taxon>
        <taxon>Seleniivibrio</taxon>
    </lineage>
</organism>
<feature type="domain" description="Cupin type-2" evidence="2">
    <location>
        <begin position="43"/>
        <end position="111"/>
    </location>
</feature>
<evidence type="ECO:0000313" key="4">
    <source>
        <dbReference type="Proteomes" id="UP000294614"/>
    </source>
</evidence>
<keyword evidence="1" id="KW-0479">Metal-binding</keyword>
<proteinExistence type="predicted"/>
<dbReference type="GO" id="GO:0046872">
    <property type="term" value="F:metal ion binding"/>
    <property type="evidence" value="ECO:0007669"/>
    <property type="project" value="UniProtKB-KW"/>
</dbReference>
<protein>
    <recommendedName>
        <fullName evidence="2">Cupin type-2 domain-containing protein</fullName>
    </recommendedName>
</protein>
<comment type="caution">
    <text evidence="3">The sequence shown here is derived from an EMBL/GenBank/DDBJ whole genome shotgun (WGS) entry which is preliminary data.</text>
</comment>
<dbReference type="InterPro" id="IPR051610">
    <property type="entry name" value="GPI/OXD"/>
</dbReference>
<dbReference type="InterPro" id="IPR014710">
    <property type="entry name" value="RmlC-like_jellyroll"/>
</dbReference>
<dbReference type="PANTHER" id="PTHR35848">
    <property type="entry name" value="OXALATE-BINDING PROTEIN"/>
    <property type="match status" value="1"/>
</dbReference>
<dbReference type="PANTHER" id="PTHR35848:SF6">
    <property type="entry name" value="CUPIN TYPE-2 DOMAIN-CONTAINING PROTEIN"/>
    <property type="match status" value="1"/>
</dbReference>
<name>A0A4R1KC76_9BACT</name>
<dbReference type="Proteomes" id="UP000294614">
    <property type="component" value="Unassembled WGS sequence"/>
</dbReference>
<dbReference type="Pfam" id="PF07883">
    <property type="entry name" value="Cupin_2"/>
    <property type="match status" value="1"/>
</dbReference>
<dbReference type="RefSeq" id="WP_132871987.1">
    <property type="nucleotide sequence ID" value="NZ_JBLJBI010000029.1"/>
</dbReference>
<evidence type="ECO:0000259" key="2">
    <source>
        <dbReference type="Pfam" id="PF07883"/>
    </source>
</evidence>
<keyword evidence="4" id="KW-1185">Reference proteome</keyword>
<dbReference type="OrthoDB" id="9797047at2"/>
<gene>
    <name evidence="3" type="ORF">C8D98_0660</name>
</gene>